<evidence type="ECO:0000259" key="2">
    <source>
        <dbReference type="PROSITE" id="PS50222"/>
    </source>
</evidence>
<organism evidence="3 4">
    <name type="scientific">Saltatorellus ferox</name>
    <dbReference type="NCBI Taxonomy" id="2528018"/>
    <lineage>
        <taxon>Bacteria</taxon>
        <taxon>Pseudomonadati</taxon>
        <taxon>Planctomycetota</taxon>
        <taxon>Planctomycetia</taxon>
        <taxon>Planctomycetia incertae sedis</taxon>
        <taxon>Saltatorellus</taxon>
    </lineage>
</organism>
<dbReference type="GO" id="GO:0005509">
    <property type="term" value="F:calcium ion binding"/>
    <property type="evidence" value="ECO:0007669"/>
    <property type="project" value="InterPro"/>
</dbReference>
<dbReference type="PANTHER" id="PTHR47199:SF2">
    <property type="entry name" value="PHOTOSYSTEM II STABILITY_ASSEMBLY FACTOR HCF136, CHLOROPLASTIC"/>
    <property type="match status" value="1"/>
</dbReference>
<dbReference type="SUPFAM" id="SSF110296">
    <property type="entry name" value="Oligoxyloglucan reducing end-specific cellobiohydrolase"/>
    <property type="match status" value="1"/>
</dbReference>
<dbReference type="InterPro" id="IPR018247">
    <property type="entry name" value="EF_Hand_1_Ca_BS"/>
</dbReference>
<dbReference type="PROSITE" id="PS00018">
    <property type="entry name" value="EF_HAND_1"/>
    <property type="match status" value="1"/>
</dbReference>
<dbReference type="CDD" id="cd15482">
    <property type="entry name" value="Sialidase_non-viral"/>
    <property type="match status" value="2"/>
</dbReference>
<reference evidence="3 4" key="1">
    <citation type="submission" date="2019-02" db="EMBL/GenBank/DDBJ databases">
        <title>Deep-cultivation of Planctomycetes and their phenomic and genomic characterization uncovers novel biology.</title>
        <authorList>
            <person name="Wiegand S."/>
            <person name="Jogler M."/>
            <person name="Boedeker C."/>
            <person name="Pinto D."/>
            <person name="Vollmers J."/>
            <person name="Rivas-Marin E."/>
            <person name="Kohn T."/>
            <person name="Peeters S.H."/>
            <person name="Heuer A."/>
            <person name="Rast P."/>
            <person name="Oberbeckmann S."/>
            <person name="Bunk B."/>
            <person name="Jeske O."/>
            <person name="Meyerdierks A."/>
            <person name="Storesund J.E."/>
            <person name="Kallscheuer N."/>
            <person name="Luecker S."/>
            <person name="Lage O.M."/>
            <person name="Pohl T."/>
            <person name="Merkel B.J."/>
            <person name="Hornburger P."/>
            <person name="Mueller R.-W."/>
            <person name="Bruemmer F."/>
            <person name="Labrenz M."/>
            <person name="Spormann A.M."/>
            <person name="Op den Camp H."/>
            <person name="Overmann J."/>
            <person name="Amann R."/>
            <person name="Jetten M.S.M."/>
            <person name="Mascher T."/>
            <person name="Medema M.H."/>
            <person name="Devos D.P."/>
            <person name="Kaster A.-K."/>
            <person name="Ovreas L."/>
            <person name="Rohde M."/>
            <person name="Galperin M.Y."/>
            <person name="Jogler C."/>
        </authorList>
    </citation>
    <scope>NUCLEOTIDE SEQUENCE [LARGE SCALE GENOMIC DNA]</scope>
    <source>
        <strain evidence="3 4">Poly30</strain>
    </source>
</reference>
<dbReference type="Gene3D" id="2.130.10.10">
    <property type="entry name" value="YVTN repeat-like/Quinoprotein amine dehydrogenase"/>
    <property type="match status" value="2"/>
</dbReference>
<accession>A0A518EY82</accession>
<feature type="region of interest" description="Disordered" evidence="1">
    <location>
        <begin position="47"/>
        <end position="79"/>
    </location>
</feature>
<evidence type="ECO:0000313" key="3">
    <source>
        <dbReference type="EMBL" id="QDV09056.1"/>
    </source>
</evidence>
<dbReference type="InterPro" id="IPR015943">
    <property type="entry name" value="WD40/YVTN_repeat-like_dom_sf"/>
</dbReference>
<feature type="domain" description="EF-hand" evidence="2">
    <location>
        <begin position="62"/>
        <end position="97"/>
    </location>
</feature>
<dbReference type="InterPro" id="IPR011992">
    <property type="entry name" value="EF-hand-dom_pair"/>
</dbReference>
<gene>
    <name evidence="3" type="ORF">Poly30_46130</name>
</gene>
<feature type="compositionally biased region" description="Low complexity" evidence="1">
    <location>
        <begin position="47"/>
        <end position="56"/>
    </location>
</feature>
<dbReference type="PROSITE" id="PS50222">
    <property type="entry name" value="EF_HAND_2"/>
    <property type="match status" value="1"/>
</dbReference>
<dbReference type="EMBL" id="CP036434">
    <property type="protein sequence ID" value="QDV09056.1"/>
    <property type="molecule type" value="Genomic_DNA"/>
</dbReference>
<keyword evidence="4" id="KW-1185">Reference proteome</keyword>
<evidence type="ECO:0000313" key="4">
    <source>
        <dbReference type="Proteomes" id="UP000320390"/>
    </source>
</evidence>
<dbReference type="AlphaFoldDB" id="A0A518EY82"/>
<proteinExistence type="predicted"/>
<dbReference type="PANTHER" id="PTHR47199">
    <property type="entry name" value="PHOTOSYSTEM II STABILITY/ASSEMBLY FACTOR HCF136, CHLOROPLASTIC"/>
    <property type="match status" value="1"/>
</dbReference>
<dbReference type="InterPro" id="IPR002048">
    <property type="entry name" value="EF_hand_dom"/>
</dbReference>
<name>A0A518EY82_9BACT</name>
<dbReference type="Proteomes" id="UP000320390">
    <property type="component" value="Chromosome"/>
</dbReference>
<sequence>MLLLATALILPQAATVRDLLDADGDGHVNRYEAAAAALAWADARAATDPAPASTAPERAEAERQAAARQGFRARDTDGNGFLEPKEIEAPMIELYGWQMFDSSADRRLDPEEYVAFDGACRSAAVFEVTKNVVSMRGNLHASTPGRFLEVLLEHRAVDELVLEFEGPRAVPEVTRQVADLIQRSGILVRVPRGGTVHRSGMELLQAAQRRIIEPGANLRRAVAAGERPTSMWLTEDEIHDLGLRTETEGLVLMQTGTRSSFRGLAAVSHEIAWATGSGATVVKTTDAGRSWSNVAPASIAGLDVRDVFAISADIAWIMTAGPGNSSRILYTEDGGATWTEQHRETAPEAFLDGLDAWDGDHLIAYGDPMEDGRFRVLLSNDGGVTWTPSETGPVALETGEASFAASGTGLRTLGGLRAWIVTGGTKSTARVFRSEDSGRTWTPADTPVAAKGAGAGAFSVSFREDGTGVIVGGDFLDREAGGVDNAAYSVDFGKTWKSPDVGPRGQRAGSVALGNGWFIATGQTGTDISRDGGKTWRPFSSEGFHCVDAALLDGAIWFAGPNGRVARLR</sequence>
<dbReference type="Gene3D" id="1.10.238.10">
    <property type="entry name" value="EF-hand"/>
    <property type="match status" value="1"/>
</dbReference>
<dbReference type="SUPFAM" id="SSF47473">
    <property type="entry name" value="EF-hand"/>
    <property type="match status" value="1"/>
</dbReference>
<protein>
    <submittedName>
        <fullName evidence="3">BNR/Asp-box repeat protein</fullName>
    </submittedName>
</protein>
<evidence type="ECO:0000256" key="1">
    <source>
        <dbReference type="SAM" id="MobiDB-lite"/>
    </source>
</evidence>